<dbReference type="EMBL" id="CALNXI010000083">
    <property type="protein sequence ID" value="CAH3018301.1"/>
    <property type="molecule type" value="Genomic_DNA"/>
</dbReference>
<proteinExistence type="predicted"/>
<name>A0ABN8LRF6_9CNID</name>
<gene>
    <name evidence="1" type="ORF">PEVE_00042369</name>
</gene>
<organism evidence="1 2">
    <name type="scientific">Porites evermanni</name>
    <dbReference type="NCBI Taxonomy" id="104178"/>
    <lineage>
        <taxon>Eukaryota</taxon>
        <taxon>Metazoa</taxon>
        <taxon>Cnidaria</taxon>
        <taxon>Anthozoa</taxon>
        <taxon>Hexacorallia</taxon>
        <taxon>Scleractinia</taxon>
        <taxon>Fungiina</taxon>
        <taxon>Poritidae</taxon>
        <taxon>Porites</taxon>
    </lineage>
</organism>
<dbReference type="PANTHER" id="PTHR21446:SF12">
    <property type="entry name" value="POTASSIUM CHANNEL TETRAMERIZATION DOMAIN CONTAINING 1"/>
    <property type="match status" value="1"/>
</dbReference>
<evidence type="ECO:0000313" key="1">
    <source>
        <dbReference type="EMBL" id="CAH3018301.1"/>
    </source>
</evidence>
<evidence type="ECO:0000313" key="2">
    <source>
        <dbReference type="Proteomes" id="UP001159427"/>
    </source>
</evidence>
<dbReference type="Proteomes" id="UP001159427">
    <property type="component" value="Unassembled WGS sequence"/>
</dbReference>
<sequence length="119" mass="13938">MASRFASVSEEEILSMNEEAVPKNTKMATKFGVIVLILMEMIPHQLNKCLQKFYLSSRRRDGTFYNKNSLTAIRSALDRHLRSPPLNKPFFHYRRTSFYRSKQNPQQLIKNSQQKIEAT</sequence>
<keyword evidence="2" id="KW-1185">Reference proteome</keyword>
<accession>A0ABN8LRF6</accession>
<dbReference type="PANTHER" id="PTHR21446">
    <property type="entry name" value="DUF3504 DOMAIN-CONTAINING PROTEIN"/>
    <property type="match status" value="1"/>
</dbReference>
<protein>
    <submittedName>
        <fullName evidence="1">Uncharacterized protein</fullName>
    </submittedName>
</protein>
<comment type="caution">
    <text evidence="1">The sequence shown here is derived from an EMBL/GenBank/DDBJ whole genome shotgun (WGS) entry which is preliminary data.</text>
</comment>
<reference evidence="1 2" key="1">
    <citation type="submission" date="2022-05" db="EMBL/GenBank/DDBJ databases">
        <authorList>
            <consortium name="Genoscope - CEA"/>
            <person name="William W."/>
        </authorList>
    </citation>
    <scope>NUCLEOTIDE SEQUENCE [LARGE SCALE GENOMIC DNA]</scope>
</reference>
<dbReference type="InterPro" id="IPR052787">
    <property type="entry name" value="MAVS"/>
</dbReference>